<accession>A0A0V1J384</accession>
<reference evidence="1 2" key="1">
    <citation type="submission" date="2015-01" db="EMBL/GenBank/DDBJ databases">
        <title>Evolution of Trichinella species and genotypes.</title>
        <authorList>
            <person name="Korhonen P.K."/>
            <person name="Edoardo P."/>
            <person name="Giuseppe L.R."/>
            <person name="Gasser R.B."/>
        </authorList>
    </citation>
    <scope>NUCLEOTIDE SEQUENCE [LARGE SCALE GENOMIC DNA]</scope>
    <source>
        <strain evidence="1">ISS176</strain>
    </source>
</reference>
<evidence type="ECO:0000313" key="1">
    <source>
        <dbReference type="EMBL" id="KRZ29417.1"/>
    </source>
</evidence>
<evidence type="ECO:0000313" key="2">
    <source>
        <dbReference type="Proteomes" id="UP000054826"/>
    </source>
</evidence>
<organism evidence="1 2">
    <name type="scientific">Trichinella pseudospiralis</name>
    <name type="common">Parasitic roundworm</name>
    <dbReference type="NCBI Taxonomy" id="6337"/>
    <lineage>
        <taxon>Eukaryota</taxon>
        <taxon>Metazoa</taxon>
        <taxon>Ecdysozoa</taxon>
        <taxon>Nematoda</taxon>
        <taxon>Enoplea</taxon>
        <taxon>Dorylaimia</taxon>
        <taxon>Trichinellida</taxon>
        <taxon>Trichinellidae</taxon>
        <taxon>Trichinella</taxon>
    </lineage>
</organism>
<dbReference type="AlphaFoldDB" id="A0A0V1J384"/>
<dbReference type="EMBL" id="JYDV01000140">
    <property type="protein sequence ID" value="KRZ29417.1"/>
    <property type="molecule type" value="Genomic_DNA"/>
</dbReference>
<name>A0A0V1J384_TRIPS</name>
<sequence length="63" mass="7540">MERRCGESYEMKIKTLTTLTKYCITFSEMAFFQLIINVKMNLLKTKLEKLSFFDEYAEILLMV</sequence>
<proteinExistence type="predicted"/>
<comment type="caution">
    <text evidence="1">The sequence shown here is derived from an EMBL/GenBank/DDBJ whole genome shotgun (WGS) entry which is preliminary data.</text>
</comment>
<protein>
    <submittedName>
        <fullName evidence="1">Uncharacterized protein</fullName>
    </submittedName>
</protein>
<gene>
    <name evidence="1" type="ORF">T4C_6746</name>
</gene>
<dbReference type="Proteomes" id="UP000054826">
    <property type="component" value="Unassembled WGS sequence"/>
</dbReference>